<evidence type="ECO:0000256" key="1">
    <source>
        <dbReference type="SAM" id="MobiDB-lite"/>
    </source>
</evidence>
<dbReference type="EMBL" id="CAEKKB010000006">
    <property type="protein sequence ID" value="CAB4314087.1"/>
    <property type="molecule type" value="Genomic_DNA"/>
</dbReference>
<dbReference type="Proteomes" id="UP000507245">
    <property type="component" value="Unassembled WGS sequence"/>
</dbReference>
<feature type="region of interest" description="Disordered" evidence="1">
    <location>
        <begin position="1"/>
        <end position="31"/>
    </location>
</feature>
<sequence>MPPTAQDAGQDGRHPSLGYSSDSVLASPPVVQAQSMELTTTATAVWRNPLRRET</sequence>
<name>A0A6J5XNS4_PRUAR</name>
<proteinExistence type="predicted"/>
<evidence type="ECO:0000313" key="2">
    <source>
        <dbReference type="EMBL" id="CAB4314087.1"/>
    </source>
</evidence>
<dbReference type="AlphaFoldDB" id="A0A6J5XNS4"/>
<accession>A0A6J5XNS4</accession>
<evidence type="ECO:0000313" key="3">
    <source>
        <dbReference type="Proteomes" id="UP000507245"/>
    </source>
</evidence>
<keyword evidence="3" id="KW-1185">Reference proteome</keyword>
<gene>
    <name evidence="2" type="ORF">ORAREDHAP_LOCUS38156</name>
</gene>
<reference evidence="3" key="1">
    <citation type="journal article" date="2020" name="Genome Biol.">
        <title>Gamete binning: chromosome-level and haplotype-resolved genome assembly enabled by high-throughput single-cell sequencing of gamete genomes.</title>
        <authorList>
            <person name="Campoy J.A."/>
            <person name="Sun H."/>
            <person name="Goel M."/>
            <person name="Jiao W.-B."/>
            <person name="Folz-Donahue K."/>
            <person name="Wang N."/>
            <person name="Rubio M."/>
            <person name="Liu C."/>
            <person name="Kukat C."/>
            <person name="Ruiz D."/>
            <person name="Huettel B."/>
            <person name="Schneeberger K."/>
        </authorList>
    </citation>
    <scope>NUCLEOTIDE SEQUENCE [LARGE SCALE GENOMIC DNA]</scope>
    <source>
        <strain evidence="3">cv. Rojo Pasion</strain>
    </source>
</reference>
<organism evidence="2 3">
    <name type="scientific">Prunus armeniaca</name>
    <name type="common">Apricot</name>
    <name type="synonym">Armeniaca vulgaris</name>
    <dbReference type="NCBI Taxonomy" id="36596"/>
    <lineage>
        <taxon>Eukaryota</taxon>
        <taxon>Viridiplantae</taxon>
        <taxon>Streptophyta</taxon>
        <taxon>Embryophyta</taxon>
        <taxon>Tracheophyta</taxon>
        <taxon>Spermatophyta</taxon>
        <taxon>Magnoliopsida</taxon>
        <taxon>eudicotyledons</taxon>
        <taxon>Gunneridae</taxon>
        <taxon>Pentapetalae</taxon>
        <taxon>rosids</taxon>
        <taxon>fabids</taxon>
        <taxon>Rosales</taxon>
        <taxon>Rosaceae</taxon>
        <taxon>Amygdaloideae</taxon>
        <taxon>Amygdaleae</taxon>
        <taxon>Prunus</taxon>
    </lineage>
</organism>
<protein>
    <submittedName>
        <fullName evidence="2">Uncharacterized protein</fullName>
    </submittedName>
</protein>